<keyword evidence="2" id="KW-1185">Reference proteome</keyword>
<evidence type="ECO:0000313" key="2">
    <source>
        <dbReference type="Proteomes" id="UP000572051"/>
    </source>
</evidence>
<dbReference type="EMBL" id="JACCFS010000001">
    <property type="protein sequence ID" value="NYJ37163.1"/>
    <property type="molecule type" value="Genomic_DNA"/>
</dbReference>
<sequence>MEKRQQPTTAIQNSTFSEARDAFISARGLVFTCEWRRFPWTFGADVEPALIGPSYLGHVAIGLKNGWRWGYQDRDGRWRYVQRDRLDVLVESVIEDRAGFTPPLPRRSQRRGGA</sequence>
<accession>A0A7Z0ERZ1</accession>
<evidence type="ECO:0008006" key="3">
    <source>
        <dbReference type="Google" id="ProtNLM"/>
    </source>
</evidence>
<dbReference type="RefSeq" id="WP_179827635.1">
    <property type="nucleotide sequence ID" value="NZ_JACCFS010000001.1"/>
</dbReference>
<protein>
    <recommendedName>
        <fullName evidence="3">WG repeat-containing protein</fullName>
    </recommendedName>
</protein>
<organism evidence="1 2">
    <name type="scientific">Nocardiopsis aegyptia</name>
    <dbReference type="NCBI Taxonomy" id="220378"/>
    <lineage>
        <taxon>Bacteria</taxon>
        <taxon>Bacillati</taxon>
        <taxon>Actinomycetota</taxon>
        <taxon>Actinomycetes</taxon>
        <taxon>Streptosporangiales</taxon>
        <taxon>Nocardiopsidaceae</taxon>
        <taxon>Nocardiopsis</taxon>
    </lineage>
</organism>
<name>A0A7Z0ERZ1_9ACTN</name>
<reference evidence="1 2" key="1">
    <citation type="submission" date="2020-07" db="EMBL/GenBank/DDBJ databases">
        <title>Sequencing the genomes of 1000 actinobacteria strains.</title>
        <authorList>
            <person name="Klenk H.-P."/>
        </authorList>
    </citation>
    <scope>NUCLEOTIDE SEQUENCE [LARGE SCALE GENOMIC DNA]</scope>
    <source>
        <strain evidence="1 2">DSM 44442</strain>
    </source>
</reference>
<proteinExistence type="predicted"/>
<evidence type="ECO:0000313" key="1">
    <source>
        <dbReference type="EMBL" id="NYJ37163.1"/>
    </source>
</evidence>
<gene>
    <name evidence="1" type="ORF">HNR10_005044</name>
</gene>
<dbReference type="Proteomes" id="UP000572051">
    <property type="component" value="Unassembled WGS sequence"/>
</dbReference>
<dbReference type="AlphaFoldDB" id="A0A7Z0ERZ1"/>
<comment type="caution">
    <text evidence="1">The sequence shown here is derived from an EMBL/GenBank/DDBJ whole genome shotgun (WGS) entry which is preliminary data.</text>
</comment>